<accession>A0A642VE26</accession>
<keyword evidence="10" id="KW-0238">DNA-binding</keyword>
<proteinExistence type="inferred from homology"/>
<dbReference type="CDD" id="cd00067">
    <property type="entry name" value="GAL4"/>
    <property type="match status" value="1"/>
</dbReference>
<evidence type="ECO:0000256" key="6">
    <source>
        <dbReference type="ARBA" id="ARBA00023002"/>
    </source>
</evidence>
<feature type="domain" description="Xylanolytic transcriptional activator regulatory" evidence="16">
    <location>
        <begin position="734"/>
        <end position="808"/>
    </location>
</feature>
<comment type="cofactor">
    <cofactor evidence="14">
        <name>heme</name>
        <dbReference type="ChEBI" id="CHEBI:30413"/>
    </cofactor>
</comment>
<evidence type="ECO:0000256" key="12">
    <source>
        <dbReference type="ARBA" id="ARBA00023242"/>
    </source>
</evidence>
<dbReference type="GO" id="GO:0016705">
    <property type="term" value="F:oxidoreductase activity, acting on paired donors, with incorporation or reduction of molecular oxygen"/>
    <property type="evidence" value="ECO:0007669"/>
    <property type="project" value="InterPro"/>
</dbReference>
<keyword evidence="18" id="KW-1185">Reference proteome</keyword>
<evidence type="ECO:0000256" key="8">
    <source>
        <dbReference type="ARBA" id="ARBA00023015"/>
    </source>
</evidence>
<dbReference type="InterPro" id="IPR052202">
    <property type="entry name" value="Yeast_MetPath_Reg"/>
</dbReference>
<keyword evidence="7 14" id="KW-0408">Iron</keyword>
<evidence type="ECO:0000313" key="17">
    <source>
        <dbReference type="EMBL" id="KAA8917640.1"/>
    </source>
</evidence>
<dbReference type="FunFam" id="1.10.630.10:FF:000072">
    <property type="entry name" value="3-hydroxyphenylacetate 6 hydroxylase"/>
    <property type="match status" value="1"/>
</dbReference>
<dbReference type="PRINTS" id="PR00463">
    <property type="entry name" value="EP450I"/>
</dbReference>
<evidence type="ECO:0000256" key="5">
    <source>
        <dbReference type="ARBA" id="ARBA00022833"/>
    </source>
</evidence>
<evidence type="ECO:0000256" key="3">
    <source>
        <dbReference type="ARBA" id="ARBA00022617"/>
    </source>
</evidence>
<dbReference type="InterPro" id="IPR002401">
    <property type="entry name" value="Cyt_P450_E_grp-I"/>
</dbReference>
<evidence type="ECO:0000256" key="10">
    <source>
        <dbReference type="ARBA" id="ARBA00023125"/>
    </source>
</evidence>
<dbReference type="Gene3D" id="4.10.240.10">
    <property type="entry name" value="Zn(2)-C6 fungal-type DNA-binding domain"/>
    <property type="match status" value="1"/>
</dbReference>
<organism evidence="17 18">
    <name type="scientific">Trichomonascus ciferrii</name>
    <dbReference type="NCBI Taxonomy" id="44093"/>
    <lineage>
        <taxon>Eukaryota</taxon>
        <taxon>Fungi</taxon>
        <taxon>Dikarya</taxon>
        <taxon>Ascomycota</taxon>
        <taxon>Saccharomycotina</taxon>
        <taxon>Dipodascomycetes</taxon>
        <taxon>Dipodascales</taxon>
        <taxon>Trichomonascaceae</taxon>
        <taxon>Trichomonascus</taxon>
        <taxon>Trichomonascus ciferrii complex</taxon>
    </lineage>
</organism>
<dbReference type="EMBL" id="SWFS01000024">
    <property type="protein sequence ID" value="KAA8917640.1"/>
    <property type="molecule type" value="Genomic_DNA"/>
</dbReference>
<dbReference type="GO" id="GO:0045944">
    <property type="term" value="P:positive regulation of transcription by RNA polymerase II"/>
    <property type="evidence" value="ECO:0007669"/>
    <property type="project" value="TreeGrafter"/>
</dbReference>
<evidence type="ECO:0000256" key="4">
    <source>
        <dbReference type="ARBA" id="ARBA00022723"/>
    </source>
</evidence>
<evidence type="ECO:0000256" key="2">
    <source>
        <dbReference type="ARBA" id="ARBA00010617"/>
    </source>
</evidence>
<dbReference type="InterPro" id="IPR036396">
    <property type="entry name" value="Cyt_P450_sf"/>
</dbReference>
<dbReference type="AlphaFoldDB" id="A0A642VE26"/>
<reference evidence="17" key="1">
    <citation type="journal article" date="2019" name="G3 (Bethesda)">
        <title>Genome Assemblies of Two Rare Opportunistic Yeast Pathogens: Diutina rugosa (syn. Candida rugosa) and Trichomonascus ciferrii (syn. Candida ciferrii).</title>
        <authorList>
            <person name="Mixao V."/>
            <person name="Saus E."/>
            <person name="Hansen A.P."/>
            <person name="Lass-Florl C."/>
            <person name="Gabaldon T."/>
        </authorList>
    </citation>
    <scope>NUCLEOTIDE SEQUENCE</scope>
    <source>
        <strain evidence="17">CBS 4856</strain>
    </source>
</reference>
<evidence type="ECO:0000256" key="7">
    <source>
        <dbReference type="ARBA" id="ARBA00023004"/>
    </source>
</evidence>
<dbReference type="InterPro" id="IPR036864">
    <property type="entry name" value="Zn2-C6_fun-type_DNA-bd_sf"/>
</dbReference>
<dbReference type="Pfam" id="PF00172">
    <property type="entry name" value="Zn_clus"/>
    <property type="match status" value="1"/>
</dbReference>
<dbReference type="SMART" id="SM00906">
    <property type="entry name" value="Fungal_trans"/>
    <property type="match status" value="1"/>
</dbReference>
<feature type="coiled-coil region" evidence="15">
    <location>
        <begin position="532"/>
        <end position="562"/>
    </location>
</feature>
<dbReference type="PANTHER" id="PTHR47782">
    <property type="entry name" value="ZN(II)2CYS6 TRANSCRIPTION FACTOR (EUROFUNG)-RELATED"/>
    <property type="match status" value="1"/>
</dbReference>
<evidence type="ECO:0000256" key="1">
    <source>
        <dbReference type="ARBA" id="ARBA00004123"/>
    </source>
</evidence>
<keyword evidence="4 14" id="KW-0479">Metal-binding</keyword>
<dbReference type="InterPro" id="IPR001138">
    <property type="entry name" value="Zn2Cys6_DnaBD"/>
</dbReference>
<dbReference type="GO" id="GO:0020037">
    <property type="term" value="F:heme binding"/>
    <property type="evidence" value="ECO:0007669"/>
    <property type="project" value="InterPro"/>
</dbReference>
<dbReference type="Proteomes" id="UP000761534">
    <property type="component" value="Unassembled WGS sequence"/>
</dbReference>
<dbReference type="SUPFAM" id="SSF57701">
    <property type="entry name" value="Zn2/Cys6 DNA-binding domain"/>
    <property type="match status" value="1"/>
</dbReference>
<keyword evidence="11" id="KW-0804">Transcription</keyword>
<dbReference type="Pfam" id="PF04082">
    <property type="entry name" value="Fungal_trans"/>
    <property type="match status" value="1"/>
</dbReference>
<dbReference type="PANTHER" id="PTHR47782:SF12">
    <property type="entry name" value="ZN(II)2CYS6 TRANSCRIPTION FACTOR (EUROFUNG)"/>
    <property type="match status" value="1"/>
</dbReference>
<evidence type="ECO:0000259" key="16">
    <source>
        <dbReference type="SMART" id="SM00906"/>
    </source>
</evidence>
<comment type="subcellular location">
    <subcellularLocation>
        <location evidence="1">Nucleus</location>
    </subcellularLocation>
</comment>
<dbReference type="InterPro" id="IPR001128">
    <property type="entry name" value="Cyt_P450"/>
</dbReference>
<dbReference type="OrthoDB" id="2399539at2759"/>
<comment type="pathway">
    <text evidence="13">Aromatic compound metabolism; phenylacetate degradation.</text>
</comment>
<keyword evidence="5" id="KW-0862">Zinc</keyword>
<dbReference type="CDD" id="cd12148">
    <property type="entry name" value="fungal_TF_MHR"/>
    <property type="match status" value="1"/>
</dbReference>
<evidence type="ECO:0000256" key="15">
    <source>
        <dbReference type="SAM" id="Coils"/>
    </source>
</evidence>
<name>A0A642VE26_9ASCO</name>
<evidence type="ECO:0000256" key="9">
    <source>
        <dbReference type="ARBA" id="ARBA00023033"/>
    </source>
</evidence>
<dbReference type="InterPro" id="IPR007219">
    <property type="entry name" value="XnlR_reg_dom"/>
</dbReference>
<evidence type="ECO:0000256" key="13">
    <source>
        <dbReference type="ARBA" id="ARBA00060591"/>
    </source>
</evidence>
<keyword evidence="9" id="KW-0503">Monooxygenase</keyword>
<dbReference type="VEuPathDB" id="FungiDB:TRICI_000241"/>
<dbReference type="GO" id="GO:0005506">
    <property type="term" value="F:iron ion binding"/>
    <property type="evidence" value="ECO:0007669"/>
    <property type="project" value="InterPro"/>
</dbReference>
<dbReference type="SUPFAM" id="SSF48264">
    <property type="entry name" value="Cytochrome P450"/>
    <property type="match status" value="1"/>
</dbReference>
<evidence type="ECO:0000256" key="14">
    <source>
        <dbReference type="PIRSR" id="PIRSR602401-1"/>
    </source>
</evidence>
<dbReference type="GO" id="GO:0005634">
    <property type="term" value="C:nucleus"/>
    <property type="evidence" value="ECO:0007669"/>
    <property type="project" value="UniProtKB-SubCell"/>
</dbReference>
<protein>
    <recommendedName>
        <fullName evidence="16">Xylanolytic transcriptional activator regulatory domain-containing protein</fullName>
    </recommendedName>
</protein>
<keyword evidence="3 14" id="KW-0349">Heme</keyword>
<keyword evidence="6" id="KW-0560">Oxidoreductase</keyword>
<dbReference type="GO" id="GO:0004497">
    <property type="term" value="F:monooxygenase activity"/>
    <property type="evidence" value="ECO:0007669"/>
    <property type="project" value="UniProtKB-KW"/>
</dbReference>
<dbReference type="Pfam" id="PF00067">
    <property type="entry name" value="p450"/>
    <property type="match status" value="1"/>
</dbReference>
<dbReference type="PRINTS" id="PR00385">
    <property type="entry name" value="P450"/>
</dbReference>
<dbReference type="GO" id="GO:0006351">
    <property type="term" value="P:DNA-templated transcription"/>
    <property type="evidence" value="ECO:0007669"/>
    <property type="project" value="InterPro"/>
</dbReference>
<feature type="binding site" description="axial binding residue" evidence="14">
    <location>
        <position position="444"/>
    </location>
    <ligand>
        <name>heme</name>
        <dbReference type="ChEBI" id="CHEBI:30413"/>
    </ligand>
    <ligandPart>
        <name>Fe</name>
        <dbReference type="ChEBI" id="CHEBI:18248"/>
    </ligandPart>
</feature>
<dbReference type="GO" id="GO:0008270">
    <property type="term" value="F:zinc ion binding"/>
    <property type="evidence" value="ECO:0007669"/>
    <property type="project" value="InterPro"/>
</dbReference>
<keyword evidence="8" id="KW-0805">Transcription regulation</keyword>
<comment type="similarity">
    <text evidence="2">Belongs to the cytochrome P450 family.</text>
</comment>
<keyword evidence="15" id="KW-0175">Coiled coil</keyword>
<dbReference type="GO" id="GO:0000981">
    <property type="term" value="F:DNA-binding transcription factor activity, RNA polymerase II-specific"/>
    <property type="evidence" value="ECO:0007669"/>
    <property type="project" value="InterPro"/>
</dbReference>
<gene>
    <name evidence="17" type="ORF">TRICI_000241</name>
</gene>
<evidence type="ECO:0000256" key="11">
    <source>
        <dbReference type="ARBA" id="ARBA00023163"/>
    </source>
</evidence>
<comment type="caution">
    <text evidence="17">The sequence shown here is derived from an EMBL/GenBank/DDBJ whole genome shotgun (WGS) entry which is preliminary data.</text>
</comment>
<dbReference type="GO" id="GO:0043565">
    <property type="term" value="F:sequence-specific DNA binding"/>
    <property type="evidence" value="ECO:0007669"/>
    <property type="project" value="TreeGrafter"/>
</dbReference>
<sequence>MIADGIKLAVENPVTSLALSPVIALIAYVVINEFIRYNARIPGFAGPSGWIMFGNIPDIRVNAAEKYRQWSKKFGDIFQIQLGNIPILVVNSAEYASKVFISNSHATISRPMFYTFHKVVSSTAGFTIGTSPYEESLKRRRKAAASALNRPQVQSYVPHIDLETKEFIKDAFEIGEQGKKPVNPIKIIQRLSLNLSLTLNWGTRLDSVNDPLFDEITEVEDYVSKFRSTTGNMQDYVPLLRLNPLSGQNRLAAEMRARRDVYLTRMNKELDERIEKKTYKPCIQANVLLDPEAKLNATELMSISLTMVSGGLDTITTLVLWALPLLATRPDIQEKAYSAIREHFSKEEVLCDPIEDQKCTYVQALVREFLRVYTPLRLALPKTAEEDFVLDGKKIPKGTTIFLNSWACNNDPKVFKNPEEFNPDRFVEKMSTPVYTYGYGSRMCAGYMLANRELYILFMRIISAFEIVKAHDVDVNPLTGCSDPKSLVSMPHEYKCDGDSPKCGNCQKANAECTFDKEFRRGSNDPGVSKYIESLESQVASLKEALKQQQQQQQQNGGANAEFPDIAGLLPGVDKYYIGSTSGVSIVQAIHESMTVDISKDELYLPPGGPQTNEPAANETDTKETDASLVEFYFRKCHSRYPVLHRFYFNDVLKKKDEDLGYWDSFLKNVVLAIGARYKELMEKKTTKDPNVFYQRARAYLSKARFGNLQYAQACMLCALYTHRAKTHSSGPTVWHLTGMAMRSAVKIGLHRKQKVDRDQDPYEMEFQKRLFWSIYLLDRLLGHVLGRPFSIPEHDIDVQLPVDADSDCSDMELLHNLRLAQKQGQEFQGGGLTTMTSVIHMCKLRRIESEIQAAFYAVNASPFAMPNVERPLAQQLEDWLAALPSRQELEAFKRHDEGYDYFLLAYYRARRLLLAPRFNELNSFDASTYPIFHEYVRISGGICQAYKALYESSLLTFSPVALQTIFISGLSLAYCTWLDKEAAGPNAVMDISACLEILSVLAERWSNAHKYRNVFKELVDYLFDENSGSVSKSAPDPNIFRTLPADWCINISPMDFSLWDISGPPELATFNAISNAQLSIRRGLAGPQECKGWRPTILHQKFVSGGMPTEPRARGVGSPFVEASQSHGGAGAGPLQILTQVWFSGARPSPPGLASLEAMSESLFVEASQSHESAGGCTPAILRMISAAPED</sequence>
<evidence type="ECO:0000313" key="18">
    <source>
        <dbReference type="Proteomes" id="UP000761534"/>
    </source>
</evidence>
<keyword evidence="12" id="KW-0539">Nucleus</keyword>
<dbReference type="Gene3D" id="1.10.630.10">
    <property type="entry name" value="Cytochrome P450"/>
    <property type="match status" value="1"/>
</dbReference>